<evidence type="ECO:0000313" key="1">
    <source>
        <dbReference type="EMBL" id="ERJ97228.1"/>
    </source>
</evidence>
<sequence>MNNSDLRDTIIDEFRLYLKSCEVSFEGKFSVDGTHYTCHNCR</sequence>
<dbReference type="STRING" id="411473.RUMCAL_00300"/>
<gene>
    <name evidence="1" type="ORF">RUMCAL_00300</name>
</gene>
<keyword evidence="2" id="KW-1185">Reference proteome</keyword>
<dbReference type="Proteomes" id="UP000016662">
    <property type="component" value="Unassembled WGS sequence"/>
</dbReference>
<dbReference type="EMBL" id="AWVF01000031">
    <property type="protein sequence ID" value="ERJ97228.1"/>
    <property type="molecule type" value="Genomic_DNA"/>
</dbReference>
<reference evidence="1 2" key="1">
    <citation type="submission" date="2013-07" db="EMBL/GenBank/DDBJ databases">
        <authorList>
            <person name="Weinstock G."/>
            <person name="Sodergren E."/>
            <person name="Wylie T."/>
            <person name="Fulton L."/>
            <person name="Fulton R."/>
            <person name="Fronick C."/>
            <person name="O'Laughlin M."/>
            <person name="Godfrey J."/>
            <person name="Miner T."/>
            <person name="Herter B."/>
            <person name="Appelbaum E."/>
            <person name="Cordes M."/>
            <person name="Lek S."/>
            <person name="Wollam A."/>
            <person name="Pepin K.H."/>
            <person name="Palsikar V.B."/>
            <person name="Mitreva M."/>
            <person name="Wilson R.K."/>
        </authorList>
    </citation>
    <scope>NUCLEOTIDE SEQUENCE [LARGE SCALE GENOMIC DNA]</scope>
    <source>
        <strain evidence="1 2">ATCC 27760</strain>
    </source>
</reference>
<evidence type="ECO:0000313" key="2">
    <source>
        <dbReference type="Proteomes" id="UP000016662"/>
    </source>
</evidence>
<comment type="caution">
    <text evidence="1">The sequence shown here is derived from an EMBL/GenBank/DDBJ whole genome shotgun (WGS) entry which is preliminary data.</text>
</comment>
<name>U2MD41_9FIRM</name>
<dbReference type="HOGENOM" id="CLU_3257375_0_0_9"/>
<organism evidence="1 2">
    <name type="scientific">Ruminococcus callidus ATCC 27760</name>
    <dbReference type="NCBI Taxonomy" id="411473"/>
    <lineage>
        <taxon>Bacteria</taxon>
        <taxon>Bacillati</taxon>
        <taxon>Bacillota</taxon>
        <taxon>Clostridia</taxon>
        <taxon>Eubacteriales</taxon>
        <taxon>Oscillospiraceae</taxon>
        <taxon>Ruminococcus</taxon>
    </lineage>
</organism>
<proteinExistence type="predicted"/>
<dbReference type="AlphaFoldDB" id="U2MD41"/>
<accession>U2MD41</accession>
<protein>
    <submittedName>
        <fullName evidence="1">Uncharacterized protein</fullName>
    </submittedName>
</protein>